<dbReference type="NCBIfam" id="NF002616">
    <property type="entry name" value="PRK02268.1-2"/>
    <property type="match status" value="1"/>
</dbReference>
<dbReference type="AlphaFoldDB" id="A0A0C1NAL2"/>
<reference evidence="4" key="1">
    <citation type="journal article" date="2015" name="Genome Announc.">
        <title>Draft Genome Sequence of Tolypothrix boutellei Strain VB521301.</title>
        <authorList>
            <person name="Chandrababunaidu M.M."/>
            <person name="Singh D."/>
            <person name="Sen D."/>
            <person name="Bhan S."/>
            <person name="Das S."/>
            <person name="Gupta A."/>
            <person name="Adhikary S.P."/>
            <person name="Tripathy S."/>
        </authorList>
    </citation>
    <scope>NUCLEOTIDE SEQUENCE</scope>
    <source>
        <strain evidence="4">VB521301</strain>
    </source>
</reference>
<dbReference type="SUPFAM" id="SSF88697">
    <property type="entry name" value="PUA domain-like"/>
    <property type="match status" value="1"/>
</dbReference>
<keyword evidence="5" id="KW-1185">Reference proteome</keyword>
<dbReference type="Proteomes" id="UP000029738">
    <property type="component" value="Unassembled WGS sequence"/>
</dbReference>
<evidence type="ECO:0000313" key="3">
    <source>
        <dbReference type="EMBL" id="KAF3884549.1"/>
    </source>
</evidence>
<dbReference type="EMBL" id="JHEG02000054">
    <property type="protein sequence ID" value="KIE09726.1"/>
    <property type="molecule type" value="Genomic_DNA"/>
</dbReference>
<name>A0A0C1NAL2_9CYAN</name>
<dbReference type="HAMAP" id="MF_00771">
    <property type="entry name" value="UPF0310"/>
    <property type="match status" value="1"/>
</dbReference>
<dbReference type="OrthoDB" id="9793567at2"/>
<dbReference type="InterPro" id="IPR015947">
    <property type="entry name" value="PUA-like_sf"/>
</dbReference>
<dbReference type="InterPro" id="IPR022996">
    <property type="entry name" value="UPF0310"/>
</dbReference>
<evidence type="ECO:0000313" key="5">
    <source>
        <dbReference type="Proteomes" id="UP000029738"/>
    </source>
</evidence>
<accession>A0A0C1NAL2</accession>
<organism evidence="4">
    <name type="scientific">Tolypothrix bouteillei VB521301</name>
    <dbReference type="NCBI Taxonomy" id="1479485"/>
    <lineage>
        <taxon>Bacteria</taxon>
        <taxon>Bacillati</taxon>
        <taxon>Cyanobacteriota</taxon>
        <taxon>Cyanophyceae</taxon>
        <taxon>Nostocales</taxon>
        <taxon>Tolypothrichaceae</taxon>
        <taxon>Tolypothrix</taxon>
    </lineage>
</organism>
<evidence type="ECO:0000313" key="4">
    <source>
        <dbReference type="EMBL" id="KIE09726.1"/>
    </source>
</evidence>
<proteinExistence type="inferred from homology"/>
<dbReference type="CDD" id="cd21132">
    <property type="entry name" value="EVE-like"/>
    <property type="match status" value="1"/>
</dbReference>
<feature type="domain" description="EVE" evidence="2">
    <location>
        <begin position="5"/>
        <end position="136"/>
    </location>
</feature>
<reference evidence="3" key="2">
    <citation type="submission" date="2019-11" db="EMBL/GenBank/DDBJ databases">
        <title>Improved Assembly of Tolypothrix boutellei genome.</title>
        <authorList>
            <person name="Sarangi A.N."/>
            <person name="Mukherjee M."/>
            <person name="Ghosh S."/>
            <person name="Singh D."/>
            <person name="Das A."/>
            <person name="Kant S."/>
            <person name="Prusty A."/>
            <person name="Tripathy S."/>
        </authorList>
    </citation>
    <scope>NUCLEOTIDE SEQUENCE</scope>
    <source>
        <strain evidence="3">VB521301</strain>
    </source>
</reference>
<sequence>MNKTRYWIGVGSKDRVIKGVEGGFCQLCHGKANPLKRLAVGDWIIYYSPHSEMGSTDVVQAFTAIGQILEQEPYLCDMGNGFVPYRRDVRFIAAEEALIRPLLDDLSFTKNKKSWGYIFRLGLFEICLTDFRRIATAMNASGCTL</sequence>
<comment type="caution">
    <text evidence="4">The sequence shown here is derived from an EMBL/GenBank/DDBJ whole genome shotgun (WGS) entry which is preliminary data.</text>
</comment>
<protein>
    <recommendedName>
        <fullName evidence="1">UPF0310 protein DA73_0225755</fullName>
    </recommendedName>
</protein>
<comment type="similarity">
    <text evidence="1">Belongs to the UPF0310 family.</text>
</comment>
<gene>
    <name evidence="4" type="ORF">DA73_0225755</name>
    <name evidence="3" type="ORF">DA73_0400002985</name>
</gene>
<dbReference type="Gene3D" id="3.10.590.10">
    <property type="entry name" value="ph1033 like domains"/>
    <property type="match status" value="1"/>
</dbReference>
<evidence type="ECO:0000256" key="1">
    <source>
        <dbReference type="HAMAP-Rule" id="MF_00771"/>
    </source>
</evidence>
<dbReference type="Pfam" id="PF01878">
    <property type="entry name" value="EVE"/>
    <property type="match status" value="1"/>
</dbReference>
<dbReference type="EMBL" id="JHEG04000001">
    <property type="protein sequence ID" value="KAF3884549.1"/>
    <property type="molecule type" value="Genomic_DNA"/>
</dbReference>
<dbReference type="RefSeq" id="WP_038076295.1">
    <property type="nucleotide sequence ID" value="NZ_JHEG04000001.1"/>
</dbReference>
<dbReference type="InterPro" id="IPR002740">
    <property type="entry name" value="EVE_domain"/>
</dbReference>
<evidence type="ECO:0000259" key="2">
    <source>
        <dbReference type="Pfam" id="PF01878"/>
    </source>
</evidence>